<dbReference type="RefSeq" id="WP_394824920.1">
    <property type="nucleotide sequence ID" value="NZ_CP089984.1"/>
</dbReference>
<dbReference type="SUPFAM" id="SSF50156">
    <property type="entry name" value="PDZ domain-like"/>
    <property type="match status" value="1"/>
</dbReference>
<feature type="region of interest" description="Disordered" evidence="1">
    <location>
        <begin position="59"/>
        <end position="92"/>
    </location>
</feature>
<proteinExistence type="predicted"/>
<accession>A0ABZ2LY83</accession>
<name>A0ABZ2LY83_9BACT</name>
<evidence type="ECO:0000256" key="1">
    <source>
        <dbReference type="SAM" id="MobiDB-lite"/>
    </source>
</evidence>
<dbReference type="InterPro" id="IPR036034">
    <property type="entry name" value="PDZ_sf"/>
</dbReference>
<protein>
    <submittedName>
        <fullName evidence="2">General secretion pathway protein GspC</fullName>
    </submittedName>
</protein>
<dbReference type="Proteomes" id="UP001370348">
    <property type="component" value="Chromosome"/>
</dbReference>
<evidence type="ECO:0000313" key="2">
    <source>
        <dbReference type="EMBL" id="WXB15295.1"/>
    </source>
</evidence>
<dbReference type="Gene3D" id="2.30.42.10">
    <property type="match status" value="1"/>
</dbReference>
<gene>
    <name evidence="2" type="ORF">LZC94_46675</name>
</gene>
<dbReference type="NCBIfam" id="NF041515">
    <property type="entry name" value="GspC_delta"/>
    <property type="match status" value="1"/>
</dbReference>
<evidence type="ECO:0000313" key="3">
    <source>
        <dbReference type="Proteomes" id="UP001370348"/>
    </source>
</evidence>
<sequence length="319" mass="34356">MDIGRLLNRHFWLLIGALTALAALFGARGIRAIIAIGLANRADALSHVPLAALSRGHARAERSREPHATSADAILARNPFDSETGPLDRRPEPDALVQEAVFTDPETAPPCEGDVKAPILVASSEPDWSFAVLHAGADHEPSLLRHRGGDFNGKTVAFVGADRVWLAQRGSLCQIQLFAAAAPNAPAPTFASAPSVSGVRPLDPRIAKGIKRIGPTEFDIDRSVVELIFEKHATLLPRRVIPFEQNGKTLGIDVFGIGKDTLLGQLGFENGDRISQINGLEIGVPERALEAFARLRTADHWTALIQRNGKTMSIDINIK</sequence>
<keyword evidence="3" id="KW-1185">Reference proteome</keyword>
<reference evidence="2 3" key="1">
    <citation type="submission" date="2021-12" db="EMBL/GenBank/DDBJ databases">
        <title>Discovery of the Pendulisporaceae a myxobacterial family with distinct sporulation behavior and unique specialized metabolism.</title>
        <authorList>
            <person name="Garcia R."/>
            <person name="Popoff A."/>
            <person name="Bader C.D."/>
            <person name="Loehr J."/>
            <person name="Walesch S."/>
            <person name="Walt C."/>
            <person name="Boldt J."/>
            <person name="Bunk B."/>
            <person name="Haeckl F.J.F.P.J."/>
            <person name="Gunesch A.P."/>
            <person name="Birkelbach J."/>
            <person name="Nuebel U."/>
            <person name="Pietschmann T."/>
            <person name="Bach T."/>
            <person name="Mueller R."/>
        </authorList>
    </citation>
    <scope>NUCLEOTIDE SEQUENCE [LARGE SCALE GENOMIC DNA]</scope>
    <source>
        <strain evidence="2 3">MSr11954</strain>
    </source>
</reference>
<dbReference type="EMBL" id="CP089984">
    <property type="protein sequence ID" value="WXB15295.1"/>
    <property type="molecule type" value="Genomic_DNA"/>
</dbReference>
<organism evidence="2 3">
    <name type="scientific">Pendulispora albinea</name>
    <dbReference type="NCBI Taxonomy" id="2741071"/>
    <lineage>
        <taxon>Bacteria</taxon>
        <taxon>Pseudomonadati</taxon>
        <taxon>Myxococcota</taxon>
        <taxon>Myxococcia</taxon>
        <taxon>Myxococcales</taxon>
        <taxon>Sorangiineae</taxon>
        <taxon>Pendulisporaceae</taxon>
        <taxon>Pendulispora</taxon>
    </lineage>
</organism>